<evidence type="ECO:0000313" key="8">
    <source>
        <dbReference type="Proteomes" id="UP001385809"/>
    </source>
</evidence>
<name>A0ABU8MJH3_9PSEU</name>
<dbReference type="InterPro" id="IPR051202">
    <property type="entry name" value="Peptidase_C40"/>
</dbReference>
<evidence type="ECO:0000256" key="3">
    <source>
        <dbReference type="ARBA" id="ARBA00022801"/>
    </source>
</evidence>
<accession>A0ABU8MJH3</accession>
<dbReference type="PANTHER" id="PTHR47053">
    <property type="entry name" value="MUREIN DD-ENDOPEPTIDASE MEPH-RELATED"/>
    <property type="match status" value="1"/>
</dbReference>
<dbReference type="SUPFAM" id="SSF54001">
    <property type="entry name" value="Cysteine proteinases"/>
    <property type="match status" value="1"/>
</dbReference>
<evidence type="ECO:0000259" key="6">
    <source>
        <dbReference type="PROSITE" id="PS51935"/>
    </source>
</evidence>
<dbReference type="PROSITE" id="PS51935">
    <property type="entry name" value="NLPC_P60"/>
    <property type="match status" value="1"/>
</dbReference>
<gene>
    <name evidence="7" type="ORF">WCD74_02345</name>
</gene>
<evidence type="ECO:0000256" key="4">
    <source>
        <dbReference type="ARBA" id="ARBA00022807"/>
    </source>
</evidence>
<comment type="caution">
    <text evidence="7">The sequence shown here is derived from an EMBL/GenBank/DDBJ whole genome shotgun (WGS) entry which is preliminary data.</text>
</comment>
<dbReference type="Pfam" id="PF00877">
    <property type="entry name" value="NLPC_P60"/>
    <property type="match status" value="1"/>
</dbReference>
<evidence type="ECO:0000256" key="1">
    <source>
        <dbReference type="ARBA" id="ARBA00007074"/>
    </source>
</evidence>
<evidence type="ECO:0000256" key="2">
    <source>
        <dbReference type="ARBA" id="ARBA00022670"/>
    </source>
</evidence>
<feature type="region of interest" description="Disordered" evidence="5">
    <location>
        <begin position="1"/>
        <end position="41"/>
    </location>
</feature>
<reference evidence="7 8" key="1">
    <citation type="submission" date="2024-03" db="EMBL/GenBank/DDBJ databases">
        <title>Actinomycetospora sp. OC33-EN08, a novel actinomycete isolated from wild orchid (Aerides multiflora).</title>
        <authorList>
            <person name="Suriyachadkun C."/>
        </authorList>
    </citation>
    <scope>NUCLEOTIDE SEQUENCE [LARGE SCALE GENOMIC DNA]</scope>
    <source>
        <strain evidence="7 8">OC33-EN08</strain>
    </source>
</reference>
<protein>
    <submittedName>
        <fullName evidence="7">C40 family peptidase</fullName>
    </submittedName>
</protein>
<feature type="domain" description="NlpC/P60" evidence="6">
    <location>
        <begin position="162"/>
        <end position="277"/>
    </location>
</feature>
<dbReference type="EMBL" id="JBBEGN010000001">
    <property type="protein sequence ID" value="MEJ2866588.1"/>
    <property type="molecule type" value="Genomic_DNA"/>
</dbReference>
<feature type="compositionally biased region" description="Basic and acidic residues" evidence="5">
    <location>
        <begin position="21"/>
        <end position="32"/>
    </location>
</feature>
<keyword evidence="2" id="KW-0645">Protease</keyword>
<dbReference type="Gene3D" id="3.90.1720.10">
    <property type="entry name" value="endopeptidase domain like (from Nostoc punctiforme)"/>
    <property type="match status" value="1"/>
</dbReference>
<evidence type="ECO:0000256" key="5">
    <source>
        <dbReference type="SAM" id="MobiDB-lite"/>
    </source>
</evidence>
<keyword evidence="4" id="KW-0788">Thiol protease</keyword>
<organism evidence="7 8">
    <name type="scientific">Actinomycetospora aurantiaca</name>
    <dbReference type="NCBI Taxonomy" id="3129233"/>
    <lineage>
        <taxon>Bacteria</taxon>
        <taxon>Bacillati</taxon>
        <taxon>Actinomycetota</taxon>
        <taxon>Actinomycetes</taxon>
        <taxon>Pseudonocardiales</taxon>
        <taxon>Pseudonocardiaceae</taxon>
        <taxon>Actinomycetospora</taxon>
    </lineage>
</organism>
<keyword evidence="3" id="KW-0378">Hydrolase</keyword>
<proteinExistence type="inferred from homology"/>
<dbReference type="InterPro" id="IPR000064">
    <property type="entry name" value="NLP_P60_dom"/>
</dbReference>
<dbReference type="Proteomes" id="UP001385809">
    <property type="component" value="Unassembled WGS sequence"/>
</dbReference>
<keyword evidence="8" id="KW-1185">Reference proteome</keyword>
<sequence>MGRHASLAGAPVTMPFAAVNRTDRRDRPEPRSHSSHTSFTTGSLTRAGIAAALVTASAAAVAGSTGAFPALTDSLSDSTDVSQAATLLSSSSPAAAAVPAPRAATVAPVSLAAAPAVAAPAVKSESPAQKAAATQAKEKAAADKAAKAASTAKEKAAPASLGSLGDRIVSQAAAFKGVPYEWGGTTPSGFDCSGLTKYVFGKMGISLPRTSQAQYDKAEHISQSQAQPGDLVFMGGENSIYHVAIYAGNGKMWTAPETGQSVKLGNLFGDYHFGRIR</sequence>
<dbReference type="RefSeq" id="WP_337693207.1">
    <property type="nucleotide sequence ID" value="NZ_JBBEGN010000001.1"/>
</dbReference>
<dbReference type="PANTHER" id="PTHR47053:SF1">
    <property type="entry name" value="MUREIN DD-ENDOPEPTIDASE MEPH-RELATED"/>
    <property type="match status" value="1"/>
</dbReference>
<dbReference type="InterPro" id="IPR038765">
    <property type="entry name" value="Papain-like_cys_pep_sf"/>
</dbReference>
<evidence type="ECO:0000313" key="7">
    <source>
        <dbReference type="EMBL" id="MEJ2866588.1"/>
    </source>
</evidence>
<comment type="similarity">
    <text evidence="1">Belongs to the peptidase C40 family.</text>
</comment>